<feature type="transmembrane region" description="Helical" evidence="7">
    <location>
        <begin position="16"/>
        <end position="40"/>
    </location>
</feature>
<evidence type="ECO:0000256" key="4">
    <source>
        <dbReference type="ARBA" id="ARBA00022692"/>
    </source>
</evidence>
<keyword evidence="5 7" id="KW-1133">Transmembrane helix</keyword>
<dbReference type="PANTHER" id="PTHR30353:SF0">
    <property type="entry name" value="TRANSMEMBRANE PROTEIN"/>
    <property type="match status" value="1"/>
</dbReference>
<evidence type="ECO:0000256" key="6">
    <source>
        <dbReference type="ARBA" id="ARBA00023136"/>
    </source>
</evidence>
<sequence>MEAFLDLLNNLTNPDWIVAHGGLYLLLFIVFAETGILIGFFLPGDPILFIAGIIIANLTLGPVDSVMTLLYWIALISAAGIAGNFLGYWCGKYFGHRLLKMKDNWLFKKAYIYRAQEFYHKRGGVAIILARFLPIVRTFAPIVAGIVEMDFRKFAFYNVVGGIIWVGSLVTLGYLLGENEWVQRNLEYVIMAIVIAATAPVVIKMVTGRGKRTATVSEPEMLEEQE</sequence>
<feature type="transmembrane region" description="Helical" evidence="7">
    <location>
        <begin position="188"/>
        <end position="207"/>
    </location>
</feature>
<evidence type="ECO:0000256" key="2">
    <source>
        <dbReference type="ARBA" id="ARBA00010792"/>
    </source>
</evidence>
<evidence type="ECO:0000256" key="1">
    <source>
        <dbReference type="ARBA" id="ARBA00004651"/>
    </source>
</evidence>
<name>A0ABV7JI95_9SPHI</name>
<dbReference type="InterPro" id="IPR032818">
    <property type="entry name" value="DedA-like"/>
</dbReference>
<proteinExistence type="inferred from homology"/>
<comment type="caution">
    <text evidence="9">The sequence shown here is derived from an EMBL/GenBank/DDBJ whole genome shotgun (WGS) entry which is preliminary data.</text>
</comment>
<organism evidence="9 10">
    <name type="scientific">Parapedobacter deserti</name>
    <dbReference type="NCBI Taxonomy" id="1912957"/>
    <lineage>
        <taxon>Bacteria</taxon>
        <taxon>Pseudomonadati</taxon>
        <taxon>Bacteroidota</taxon>
        <taxon>Sphingobacteriia</taxon>
        <taxon>Sphingobacteriales</taxon>
        <taxon>Sphingobacteriaceae</taxon>
        <taxon>Parapedobacter</taxon>
    </lineage>
</organism>
<keyword evidence="10" id="KW-1185">Reference proteome</keyword>
<dbReference type="Proteomes" id="UP001595526">
    <property type="component" value="Unassembled WGS sequence"/>
</dbReference>
<comment type="subcellular location">
    <subcellularLocation>
        <location evidence="1 7">Cell membrane</location>
        <topology evidence="1 7">Multi-pass membrane protein</topology>
    </subcellularLocation>
</comment>
<evidence type="ECO:0000259" key="8">
    <source>
        <dbReference type="Pfam" id="PF09335"/>
    </source>
</evidence>
<evidence type="ECO:0000256" key="3">
    <source>
        <dbReference type="ARBA" id="ARBA00022475"/>
    </source>
</evidence>
<protein>
    <submittedName>
        <fullName evidence="9">DedA family protein</fullName>
    </submittedName>
</protein>
<gene>
    <name evidence="9" type="ORF">ACFOET_08990</name>
</gene>
<dbReference type="PANTHER" id="PTHR30353">
    <property type="entry name" value="INNER MEMBRANE PROTEIN DEDA-RELATED"/>
    <property type="match status" value="1"/>
</dbReference>
<evidence type="ECO:0000313" key="10">
    <source>
        <dbReference type="Proteomes" id="UP001595526"/>
    </source>
</evidence>
<evidence type="ECO:0000313" key="9">
    <source>
        <dbReference type="EMBL" id="MFC3197746.1"/>
    </source>
</evidence>
<dbReference type="RefSeq" id="WP_379021732.1">
    <property type="nucleotide sequence ID" value="NZ_JBHRTA010000030.1"/>
</dbReference>
<accession>A0ABV7JI95</accession>
<dbReference type="Pfam" id="PF09335">
    <property type="entry name" value="VTT_dom"/>
    <property type="match status" value="1"/>
</dbReference>
<evidence type="ECO:0000256" key="5">
    <source>
        <dbReference type="ARBA" id="ARBA00022989"/>
    </source>
</evidence>
<comment type="similarity">
    <text evidence="2 7">Belongs to the DedA family.</text>
</comment>
<feature type="domain" description="VTT" evidence="8">
    <location>
        <begin position="42"/>
        <end position="174"/>
    </location>
</feature>
<dbReference type="EMBL" id="JBHRTA010000030">
    <property type="protein sequence ID" value="MFC3197746.1"/>
    <property type="molecule type" value="Genomic_DNA"/>
</dbReference>
<feature type="transmembrane region" description="Helical" evidence="7">
    <location>
        <begin position="154"/>
        <end position="176"/>
    </location>
</feature>
<feature type="transmembrane region" description="Helical" evidence="7">
    <location>
        <begin position="47"/>
        <end position="63"/>
    </location>
</feature>
<reference evidence="10" key="1">
    <citation type="journal article" date="2019" name="Int. J. Syst. Evol. Microbiol.">
        <title>The Global Catalogue of Microorganisms (GCM) 10K type strain sequencing project: providing services to taxonomists for standard genome sequencing and annotation.</title>
        <authorList>
            <consortium name="The Broad Institute Genomics Platform"/>
            <consortium name="The Broad Institute Genome Sequencing Center for Infectious Disease"/>
            <person name="Wu L."/>
            <person name="Ma J."/>
        </authorList>
    </citation>
    <scope>NUCLEOTIDE SEQUENCE [LARGE SCALE GENOMIC DNA]</scope>
    <source>
        <strain evidence="10">KCTC 52416</strain>
    </source>
</reference>
<keyword evidence="4 7" id="KW-0812">Transmembrane</keyword>
<feature type="transmembrane region" description="Helical" evidence="7">
    <location>
        <begin position="69"/>
        <end position="91"/>
    </location>
</feature>
<keyword evidence="3 7" id="KW-1003">Cell membrane</keyword>
<dbReference type="InterPro" id="IPR032816">
    <property type="entry name" value="VTT_dom"/>
</dbReference>
<keyword evidence="6 7" id="KW-0472">Membrane</keyword>
<evidence type="ECO:0000256" key="7">
    <source>
        <dbReference type="RuleBase" id="RU367016"/>
    </source>
</evidence>